<keyword evidence="4" id="KW-0472">Membrane</keyword>
<proteinExistence type="predicted"/>
<accession>A0A8J5C5U5</accession>
<dbReference type="GO" id="GO:0042626">
    <property type="term" value="F:ATPase-coupled transmembrane transporter activity"/>
    <property type="evidence" value="ECO:0007669"/>
    <property type="project" value="TreeGrafter"/>
</dbReference>
<reference evidence="6 7" key="1">
    <citation type="submission" date="2020-08" db="EMBL/GenBank/DDBJ databases">
        <title>Plant Genome Project.</title>
        <authorList>
            <person name="Zhang R.-G."/>
        </authorList>
    </citation>
    <scope>NUCLEOTIDE SEQUENCE [LARGE SCALE GENOMIC DNA]</scope>
    <source>
        <tissue evidence="6">Rhizome</tissue>
    </source>
</reference>
<dbReference type="Gene3D" id="1.20.1560.10">
    <property type="entry name" value="ABC transporter type 1, transmembrane domain"/>
    <property type="match status" value="1"/>
</dbReference>
<dbReference type="AlphaFoldDB" id="A0A8J5C5U5"/>
<dbReference type="InterPro" id="IPR039421">
    <property type="entry name" value="Type_1_exporter"/>
</dbReference>
<dbReference type="PANTHER" id="PTHR24222">
    <property type="entry name" value="ABC TRANSPORTER B FAMILY"/>
    <property type="match status" value="1"/>
</dbReference>
<dbReference type="EMBL" id="JACMSC010000020">
    <property type="protein sequence ID" value="KAG6471918.1"/>
    <property type="molecule type" value="Genomic_DNA"/>
</dbReference>
<dbReference type="PANTHER" id="PTHR24222:SF52">
    <property type="entry name" value="ABC TRANSPORTER B FAMILY MEMBER 20-RELATED"/>
    <property type="match status" value="1"/>
</dbReference>
<organism evidence="6 7">
    <name type="scientific">Zingiber officinale</name>
    <name type="common">Ginger</name>
    <name type="synonym">Amomum zingiber</name>
    <dbReference type="NCBI Taxonomy" id="94328"/>
    <lineage>
        <taxon>Eukaryota</taxon>
        <taxon>Viridiplantae</taxon>
        <taxon>Streptophyta</taxon>
        <taxon>Embryophyta</taxon>
        <taxon>Tracheophyta</taxon>
        <taxon>Spermatophyta</taxon>
        <taxon>Magnoliopsida</taxon>
        <taxon>Liliopsida</taxon>
        <taxon>Zingiberales</taxon>
        <taxon>Zingiberaceae</taxon>
        <taxon>Zingiber</taxon>
    </lineage>
</organism>
<keyword evidence="3" id="KW-1133">Transmembrane helix</keyword>
<dbReference type="GO" id="GO:0005524">
    <property type="term" value="F:ATP binding"/>
    <property type="evidence" value="ECO:0007669"/>
    <property type="project" value="InterPro"/>
</dbReference>
<sequence length="167" mass="18586">MLGHGRHDHNEEEGVEAVARGKKDSPLDDYLLDEQVHDPSDAKLAEEWRNAIYAWTERVISLASVQPYNLVLFTHFLILQAISYIRTLYAFTNDTLAKYSYATSLQATLRYGILISLVQGLGPAFTYGHAICSCALQPWVRRFLISNGKANGGEIITALFAIILSGL</sequence>
<comment type="subcellular location">
    <subcellularLocation>
        <location evidence="1">Membrane</location>
        <topology evidence="1">Multi-pass membrane protein</topology>
    </subcellularLocation>
</comment>
<dbReference type="GO" id="GO:0005886">
    <property type="term" value="C:plasma membrane"/>
    <property type="evidence" value="ECO:0007669"/>
    <property type="project" value="TreeGrafter"/>
</dbReference>
<evidence type="ECO:0000313" key="7">
    <source>
        <dbReference type="Proteomes" id="UP000734854"/>
    </source>
</evidence>
<evidence type="ECO:0000256" key="1">
    <source>
        <dbReference type="ARBA" id="ARBA00004141"/>
    </source>
</evidence>
<dbReference type="InterPro" id="IPR036640">
    <property type="entry name" value="ABC1_TM_sf"/>
</dbReference>
<keyword evidence="2" id="KW-0812">Transmembrane</keyword>
<protein>
    <submittedName>
        <fullName evidence="6">Uncharacterized protein</fullName>
    </submittedName>
</protein>
<name>A0A8J5C5U5_ZINOF</name>
<keyword evidence="7" id="KW-1185">Reference proteome</keyword>
<comment type="caution">
    <text evidence="6">The sequence shown here is derived from an EMBL/GenBank/DDBJ whole genome shotgun (WGS) entry which is preliminary data.</text>
</comment>
<dbReference type="Proteomes" id="UP000734854">
    <property type="component" value="Unassembled WGS sequence"/>
</dbReference>
<evidence type="ECO:0000256" key="3">
    <source>
        <dbReference type="ARBA" id="ARBA00022989"/>
    </source>
</evidence>
<gene>
    <name evidence="6" type="ORF">ZIOFF_069371</name>
</gene>
<feature type="region of interest" description="Disordered" evidence="5">
    <location>
        <begin position="1"/>
        <end position="20"/>
    </location>
</feature>
<evidence type="ECO:0000313" key="6">
    <source>
        <dbReference type="EMBL" id="KAG6471918.1"/>
    </source>
</evidence>
<evidence type="ECO:0000256" key="5">
    <source>
        <dbReference type="SAM" id="MobiDB-lite"/>
    </source>
</evidence>
<evidence type="ECO:0000256" key="4">
    <source>
        <dbReference type="ARBA" id="ARBA00023136"/>
    </source>
</evidence>
<evidence type="ECO:0000256" key="2">
    <source>
        <dbReference type="ARBA" id="ARBA00022692"/>
    </source>
</evidence>